<organism evidence="1 2">
    <name type="scientific">Trichuris muris</name>
    <name type="common">Mouse whipworm</name>
    <dbReference type="NCBI Taxonomy" id="70415"/>
    <lineage>
        <taxon>Eukaryota</taxon>
        <taxon>Metazoa</taxon>
        <taxon>Ecdysozoa</taxon>
        <taxon>Nematoda</taxon>
        <taxon>Enoplea</taxon>
        <taxon>Dorylaimia</taxon>
        <taxon>Trichinellida</taxon>
        <taxon>Trichuridae</taxon>
        <taxon>Trichuris</taxon>
    </lineage>
</organism>
<keyword evidence="1" id="KW-1185">Reference proteome</keyword>
<proteinExistence type="predicted"/>
<dbReference type="AlphaFoldDB" id="A0A5S6QZ16"/>
<name>A0A5S6QZ16_TRIMR</name>
<evidence type="ECO:0000313" key="1">
    <source>
        <dbReference type="Proteomes" id="UP000046395"/>
    </source>
</evidence>
<dbReference type="Proteomes" id="UP000046395">
    <property type="component" value="Unassembled WGS sequence"/>
</dbReference>
<protein>
    <submittedName>
        <fullName evidence="2">Uncharacterized protein</fullName>
    </submittedName>
</protein>
<sequence>MLEEAFARSSCSAEHRAVGLAPWRLPYSVDPTSGNPGRVNFDQPYSVPMNPALAVAALRKALALPSPNGQCAVVLATRLPAAATKEQSDLPNERLPTIKFFCLEAREFCLNGHAPPREGHVAECFRFSQDTLGIESAVHLIPPRFRAAAAIRLLVPR</sequence>
<reference evidence="2" key="1">
    <citation type="submission" date="2019-12" db="UniProtKB">
        <authorList>
            <consortium name="WormBaseParasite"/>
        </authorList>
    </citation>
    <scope>IDENTIFICATION</scope>
</reference>
<dbReference type="WBParaSite" id="TMUE_3000012621.1">
    <property type="protein sequence ID" value="TMUE_3000012621.1"/>
    <property type="gene ID" value="WBGene00302858"/>
</dbReference>
<evidence type="ECO:0000313" key="2">
    <source>
        <dbReference type="WBParaSite" id="TMUE_3000012621.1"/>
    </source>
</evidence>
<accession>A0A5S6QZ16</accession>